<dbReference type="GO" id="GO:0005815">
    <property type="term" value="C:microtubule organizing center"/>
    <property type="evidence" value="ECO:0007669"/>
    <property type="project" value="TreeGrafter"/>
</dbReference>
<feature type="region of interest" description="Disordered" evidence="3">
    <location>
        <begin position="174"/>
        <end position="219"/>
    </location>
</feature>
<dbReference type="OrthoDB" id="336321at2759"/>
<feature type="compositionally biased region" description="Basic and acidic residues" evidence="3">
    <location>
        <begin position="174"/>
        <end position="195"/>
    </location>
</feature>
<sequence length="434" mass="46602">MAQAGAQARPAELLLASSLIGDEELEVLLEGVVAGRVGPQQKRRGESLGTGVKSLDEALDGGLEGGRVVCVSAGQGGGGVELCLTFLTNCLLQAPTSTAAIIDTTGNLDILRIYTLIVSRLQADSSLLNSLRGTSSLEGVSTENVAAKVLDRVKIMRVFDFVGVMEAVSEIRDGLEGRRPPAEKDEIESVKKIEKEDEAPPQPPRRTVIADSEDEEDDDEMLFDNEAAALAQSVALPASQPNVQPQLPDPAHEDEQERGLEEKISFILIDNLAHIINPLLKKDHVQGHALSTSFLLTLSHLTRTHALYTILFNPTSPPRPPPPNTSNQPAPPHQQQQQPPQSPSIFSSNKVVPALGNVLSPYLDLHLLVSRMPRRKADARAVYADGGAGIEGVRGLRHQSVKTVDVVEVVGDRWSGRVGAWGAFAEGEKGMRDV</sequence>
<dbReference type="GO" id="GO:0003697">
    <property type="term" value="F:single-stranded DNA binding"/>
    <property type="evidence" value="ECO:0007669"/>
    <property type="project" value="TreeGrafter"/>
</dbReference>
<dbReference type="AlphaFoldDB" id="A0A6A6IFX4"/>
<proteinExistence type="predicted"/>
<dbReference type="GO" id="GO:0000400">
    <property type="term" value="F:four-way junction DNA binding"/>
    <property type="evidence" value="ECO:0007669"/>
    <property type="project" value="TreeGrafter"/>
</dbReference>
<evidence type="ECO:0000256" key="3">
    <source>
        <dbReference type="SAM" id="MobiDB-lite"/>
    </source>
</evidence>
<organism evidence="4 5">
    <name type="scientific">Trematosphaeria pertusa</name>
    <dbReference type="NCBI Taxonomy" id="390896"/>
    <lineage>
        <taxon>Eukaryota</taxon>
        <taxon>Fungi</taxon>
        <taxon>Dikarya</taxon>
        <taxon>Ascomycota</taxon>
        <taxon>Pezizomycotina</taxon>
        <taxon>Dothideomycetes</taxon>
        <taxon>Pleosporomycetidae</taxon>
        <taxon>Pleosporales</taxon>
        <taxon>Massarineae</taxon>
        <taxon>Trematosphaeriaceae</taxon>
        <taxon>Trematosphaeria</taxon>
    </lineage>
</organism>
<reference evidence="4" key="1">
    <citation type="journal article" date="2020" name="Stud. Mycol.">
        <title>101 Dothideomycetes genomes: a test case for predicting lifestyles and emergence of pathogens.</title>
        <authorList>
            <person name="Haridas S."/>
            <person name="Albert R."/>
            <person name="Binder M."/>
            <person name="Bloem J."/>
            <person name="Labutti K."/>
            <person name="Salamov A."/>
            <person name="Andreopoulos B."/>
            <person name="Baker S."/>
            <person name="Barry K."/>
            <person name="Bills G."/>
            <person name="Bluhm B."/>
            <person name="Cannon C."/>
            <person name="Castanera R."/>
            <person name="Culley D."/>
            <person name="Daum C."/>
            <person name="Ezra D."/>
            <person name="Gonzalez J."/>
            <person name="Henrissat B."/>
            <person name="Kuo A."/>
            <person name="Liang C."/>
            <person name="Lipzen A."/>
            <person name="Lutzoni F."/>
            <person name="Magnuson J."/>
            <person name="Mondo S."/>
            <person name="Nolan M."/>
            <person name="Ohm R."/>
            <person name="Pangilinan J."/>
            <person name="Park H.-J."/>
            <person name="Ramirez L."/>
            <person name="Alfaro M."/>
            <person name="Sun H."/>
            <person name="Tritt A."/>
            <person name="Yoshinaga Y."/>
            <person name="Zwiers L.-H."/>
            <person name="Turgeon B."/>
            <person name="Goodwin S."/>
            <person name="Spatafora J."/>
            <person name="Crous P."/>
            <person name="Grigoriev I."/>
        </authorList>
    </citation>
    <scope>NUCLEOTIDE SEQUENCE</scope>
    <source>
        <strain evidence="4">CBS 122368</strain>
    </source>
</reference>
<feature type="region of interest" description="Disordered" evidence="3">
    <location>
        <begin position="311"/>
        <end position="347"/>
    </location>
</feature>
<dbReference type="PANTHER" id="PTHR46457">
    <property type="entry name" value="DNA REPAIR PROTEIN RAD51 HOMOLOG 4"/>
    <property type="match status" value="1"/>
</dbReference>
<dbReference type="RefSeq" id="XP_033684103.1">
    <property type="nucleotide sequence ID" value="XM_033821930.1"/>
</dbReference>
<dbReference type="GO" id="GO:0007131">
    <property type="term" value="P:reciprocal meiotic recombination"/>
    <property type="evidence" value="ECO:0007669"/>
    <property type="project" value="TreeGrafter"/>
</dbReference>
<keyword evidence="2" id="KW-0539">Nucleus</keyword>
<dbReference type="GO" id="GO:0000723">
    <property type="term" value="P:telomere maintenance"/>
    <property type="evidence" value="ECO:0007669"/>
    <property type="project" value="TreeGrafter"/>
</dbReference>
<dbReference type="GO" id="GO:0005657">
    <property type="term" value="C:replication fork"/>
    <property type="evidence" value="ECO:0007669"/>
    <property type="project" value="TreeGrafter"/>
</dbReference>
<evidence type="ECO:0000313" key="4">
    <source>
        <dbReference type="EMBL" id="KAF2249099.1"/>
    </source>
</evidence>
<name>A0A6A6IFX4_9PLEO</name>
<dbReference type="GO" id="GO:0033063">
    <property type="term" value="C:Rad51B-Rad51C-Rad51D-XRCC2 complex"/>
    <property type="evidence" value="ECO:0007669"/>
    <property type="project" value="TreeGrafter"/>
</dbReference>
<feature type="compositionally biased region" description="Pro residues" evidence="3">
    <location>
        <begin position="315"/>
        <end position="332"/>
    </location>
</feature>
<dbReference type="GO" id="GO:0008094">
    <property type="term" value="F:ATP-dependent activity, acting on DNA"/>
    <property type="evidence" value="ECO:0007669"/>
    <property type="project" value="TreeGrafter"/>
</dbReference>
<evidence type="ECO:0000313" key="5">
    <source>
        <dbReference type="Proteomes" id="UP000800094"/>
    </source>
</evidence>
<accession>A0A6A6IFX4</accession>
<dbReference type="EMBL" id="ML987195">
    <property type="protein sequence ID" value="KAF2249099.1"/>
    <property type="molecule type" value="Genomic_DNA"/>
</dbReference>
<dbReference type="PANTHER" id="PTHR46457:SF1">
    <property type="entry name" value="DNA REPAIR PROTEIN RAD51 HOMOLOG 4"/>
    <property type="match status" value="1"/>
</dbReference>
<protein>
    <recommendedName>
        <fullName evidence="6">DNA recombination and repair protein Rad51-like C-terminal domain-containing protein</fullName>
    </recommendedName>
</protein>
<dbReference type="GeneID" id="54575260"/>
<dbReference type="GO" id="GO:0000724">
    <property type="term" value="P:double-strand break repair via homologous recombination"/>
    <property type="evidence" value="ECO:0007669"/>
    <property type="project" value="TreeGrafter"/>
</dbReference>
<dbReference type="InterPro" id="IPR051988">
    <property type="entry name" value="HRR_RAD51_Paralog"/>
</dbReference>
<evidence type="ECO:0008006" key="6">
    <source>
        <dbReference type="Google" id="ProtNLM"/>
    </source>
</evidence>
<dbReference type="InterPro" id="IPR027417">
    <property type="entry name" value="P-loop_NTPase"/>
</dbReference>
<dbReference type="Proteomes" id="UP000800094">
    <property type="component" value="Unassembled WGS sequence"/>
</dbReference>
<dbReference type="GO" id="GO:0042148">
    <property type="term" value="P:DNA strand invasion"/>
    <property type="evidence" value="ECO:0007669"/>
    <property type="project" value="TreeGrafter"/>
</dbReference>
<comment type="subcellular location">
    <subcellularLocation>
        <location evidence="1">Nucleus</location>
    </subcellularLocation>
</comment>
<evidence type="ECO:0000256" key="2">
    <source>
        <dbReference type="ARBA" id="ARBA00023242"/>
    </source>
</evidence>
<keyword evidence="5" id="KW-1185">Reference proteome</keyword>
<evidence type="ECO:0000256" key="1">
    <source>
        <dbReference type="ARBA" id="ARBA00004123"/>
    </source>
</evidence>
<dbReference type="SUPFAM" id="SSF52540">
    <property type="entry name" value="P-loop containing nucleoside triphosphate hydrolases"/>
    <property type="match status" value="1"/>
</dbReference>
<dbReference type="Gene3D" id="3.40.50.300">
    <property type="entry name" value="P-loop containing nucleotide triphosphate hydrolases"/>
    <property type="match status" value="1"/>
</dbReference>
<gene>
    <name evidence="4" type="ORF">BU26DRAFT_312056</name>
</gene>